<organism evidence="5 6">
    <name type="scientific">Halobacterium litoreum</name>
    <dbReference type="NCBI Taxonomy" id="2039234"/>
    <lineage>
        <taxon>Archaea</taxon>
        <taxon>Methanobacteriati</taxon>
        <taxon>Methanobacteriota</taxon>
        <taxon>Stenosarchaea group</taxon>
        <taxon>Halobacteria</taxon>
        <taxon>Halobacteriales</taxon>
        <taxon>Halobacteriaceae</taxon>
        <taxon>Halobacterium</taxon>
    </lineage>
</organism>
<name>A0ABD5NDT8_9EURY</name>
<dbReference type="InterPro" id="IPR008988">
    <property type="entry name" value="Transcriptional_repressor_C"/>
</dbReference>
<dbReference type="GO" id="GO:0005524">
    <property type="term" value="F:ATP binding"/>
    <property type="evidence" value="ECO:0007669"/>
    <property type="project" value="UniProtKB-KW"/>
</dbReference>
<dbReference type="PANTHER" id="PTHR12835">
    <property type="entry name" value="BIOTIN PROTEIN LIGASE"/>
    <property type="match status" value="1"/>
</dbReference>
<dbReference type="Gene3D" id="1.10.10.10">
    <property type="entry name" value="Winged helix-like DNA-binding domain superfamily/Winged helix DNA-binding domain"/>
    <property type="match status" value="1"/>
</dbReference>
<dbReference type="Pfam" id="PF08279">
    <property type="entry name" value="HTH_11"/>
    <property type="match status" value="1"/>
</dbReference>
<dbReference type="EMBL" id="JBHRWN010000002">
    <property type="protein sequence ID" value="MFC3477024.1"/>
    <property type="molecule type" value="Genomic_DNA"/>
</dbReference>
<evidence type="ECO:0000256" key="1">
    <source>
        <dbReference type="ARBA" id="ARBA00022598"/>
    </source>
</evidence>
<reference evidence="5 6" key="1">
    <citation type="journal article" date="2019" name="Int. J. Syst. Evol. Microbiol.">
        <title>The Global Catalogue of Microorganisms (GCM) 10K type strain sequencing project: providing services to taxonomists for standard genome sequencing and annotation.</title>
        <authorList>
            <consortium name="The Broad Institute Genomics Platform"/>
            <consortium name="The Broad Institute Genome Sequencing Center for Infectious Disease"/>
            <person name="Wu L."/>
            <person name="Ma J."/>
        </authorList>
    </citation>
    <scope>NUCLEOTIDE SEQUENCE [LARGE SCALE GENOMIC DNA]</scope>
    <source>
        <strain evidence="5 6">CGMCC 1.12562</strain>
    </source>
</reference>
<dbReference type="InterPro" id="IPR036390">
    <property type="entry name" value="WH_DNA-bd_sf"/>
</dbReference>
<dbReference type="SUPFAM" id="SSF50037">
    <property type="entry name" value="C-terminal domain of transcriptional repressors"/>
    <property type="match status" value="1"/>
</dbReference>
<dbReference type="GeneID" id="69117054"/>
<protein>
    <submittedName>
        <fullName evidence="5">Biotin--[acetyl-CoA-carboxylase] ligase</fullName>
        <ecNumber evidence="5">6.3.4.15</ecNumber>
    </submittedName>
</protein>
<dbReference type="InterPro" id="IPR011991">
    <property type="entry name" value="ArsR-like_HTH"/>
</dbReference>
<dbReference type="RefSeq" id="WP_232571841.1">
    <property type="nucleotide sequence ID" value="NZ_CP089466.1"/>
</dbReference>
<dbReference type="InterPro" id="IPR030855">
    <property type="entry name" value="Bifunct_BirA"/>
</dbReference>
<feature type="domain" description="BPL/LPL catalytic" evidence="4">
    <location>
        <begin position="62"/>
        <end position="254"/>
    </location>
</feature>
<keyword evidence="6" id="KW-1185">Reference proteome</keyword>
<comment type="caution">
    <text evidence="5">The sequence shown here is derived from an EMBL/GenBank/DDBJ whole genome shotgun (WGS) entry which is preliminary data.</text>
</comment>
<evidence type="ECO:0000313" key="6">
    <source>
        <dbReference type="Proteomes" id="UP001595660"/>
    </source>
</evidence>
<dbReference type="SUPFAM" id="SSF55681">
    <property type="entry name" value="Class II aaRS and biotin synthetases"/>
    <property type="match status" value="1"/>
</dbReference>
<dbReference type="CDD" id="cd16442">
    <property type="entry name" value="BPL"/>
    <property type="match status" value="1"/>
</dbReference>
<dbReference type="GO" id="GO:0004077">
    <property type="term" value="F:biotin--[biotin carboxyl-carrier protein] ligase activity"/>
    <property type="evidence" value="ECO:0007669"/>
    <property type="project" value="UniProtKB-EC"/>
</dbReference>
<sequence length="315" mass="33239">MNETRRAVLAALADGPVTGPDLADSLGVSRAAVWKHVEALRDDGFDVQSVDDGYTLTGVPDYGGAAVAFELDADFDVEYHDALPSTNDRARELAADGASDVAVIADRQTGGRGRRGREWSSPSGGVWMSLVLRPDVPPARVPLLTLAAAVAVTDAAREAGVDAAIKWPNDVIVPDAGDDSGRGGAKLCGVLTEMEGEASRVSWVVVGIGANVDVDPDELAGDATSVRAEVGDVPRRAFVQRVLERFDELRSDPAGIVDAWRERAATLGERVRVETTDGDIEGDAVDVTEYGALVVDTEDGERVVHAGDCQHLRTT</sequence>
<dbReference type="InterPro" id="IPR004143">
    <property type="entry name" value="BPL_LPL_catalytic"/>
</dbReference>
<dbReference type="EC" id="6.3.4.15" evidence="5"/>
<dbReference type="AlphaFoldDB" id="A0ABD5NDT8"/>
<dbReference type="Proteomes" id="UP001595660">
    <property type="component" value="Unassembled WGS sequence"/>
</dbReference>
<dbReference type="Gene3D" id="2.30.30.100">
    <property type="match status" value="1"/>
</dbReference>
<dbReference type="Pfam" id="PF02237">
    <property type="entry name" value="BPL_C"/>
    <property type="match status" value="1"/>
</dbReference>
<dbReference type="PANTHER" id="PTHR12835:SF5">
    <property type="entry name" value="BIOTIN--PROTEIN LIGASE"/>
    <property type="match status" value="1"/>
</dbReference>
<dbReference type="InterPro" id="IPR003142">
    <property type="entry name" value="BPL_C"/>
</dbReference>
<dbReference type="InterPro" id="IPR013196">
    <property type="entry name" value="HTH_11"/>
</dbReference>
<evidence type="ECO:0000256" key="2">
    <source>
        <dbReference type="ARBA" id="ARBA00022741"/>
    </source>
</evidence>
<dbReference type="PROSITE" id="PS51733">
    <property type="entry name" value="BPL_LPL_CATALYTIC"/>
    <property type="match status" value="1"/>
</dbReference>
<dbReference type="Pfam" id="PF03099">
    <property type="entry name" value="BPL_LplA_LipB"/>
    <property type="match status" value="1"/>
</dbReference>
<evidence type="ECO:0000313" key="5">
    <source>
        <dbReference type="EMBL" id="MFC3477024.1"/>
    </source>
</evidence>
<dbReference type="InterPro" id="IPR045864">
    <property type="entry name" value="aa-tRNA-synth_II/BPL/LPL"/>
</dbReference>
<dbReference type="HAMAP" id="MF_00978">
    <property type="entry name" value="Bifunct_BirA"/>
    <property type="match status" value="1"/>
</dbReference>
<proteinExistence type="inferred from homology"/>
<keyword evidence="3" id="KW-0067">ATP-binding</keyword>
<accession>A0ABD5NDT8</accession>
<evidence type="ECO:0000256" key="3">
    <source>
        <dbReference type="ARBA" id="ARBA00022840"/>
    </source>
</evidence>
<dbReference type="Gene3D" id="3.30.930.10">
    <property type="entry name" value="Bira Bifunctional Protein, Domain 2"/>
    <property type="match status" value="1"/>
</dbReference>
<dbReference type="SUPFAM" id="SSF46785">
    <property type="entry name" value="Winged helix' DNA-binding domain"/>
    <property type="match status" value="1"/>
</dbReference>
<gene>
    <name evidence="5" type="ORF">ACFOKC_04725</name>
</gene>
<dbReference type="InterPro" id="IPR004408">
    <property type="entry name" value="Biotin_CoA_COase_ligase"/>
</dbReference>
<keyword evidence="2" id="KW-0547">Nucleotide-binding</keyword>
<evidence type="ECO:0000259" key="4">
    <source>
        <dbReference type="PROSITE" id="PS51733"/>
    </source>
</evidence>
<dbReference type="InterPro" id="IPR036388">
    <property type="entry name" value="WH-like_DNA-bd_sf"/>
</dbReference>
<dbReference type="NCBIfam" id="TIGR00121">
    <property type="entry name" value="birA_ligase"/>
    <property type="match status" value="1"/>
</dbReference>
<keyword evidence="1 5" id="KW-0436">Ligase</keyword>
<dbReference type="CDD" id="cd00090">
    <property type="entry name" value="HTH_ARSR"/>
    <property type="match status" value="1"/>
</dbReference>